<reference evidence="8" key="1">
    <citation type="journal article" date="2017" name="Nature">
        <title>The genome of Chenopodium quinoa.</title>
        <authorList>
            <person name="Jarvis D.E."/>
            <person name="Ho Y.S."/>
            <person name="Lightfoot D.J."/>
            <person name="Schmoeckel S.M."/>
            <person name="Li B."/>
            <person name="Borm T.J.A."/>
            <person name="Ohyanagi H."/>
            <person name="Mineta K."/>
            <person name="Michell C.T."/>
            <person name="Saber N."/>
            <person name="Kharbatia N.M."/>
            <person name="Rupper R.R."/>
            <person name="Sharp A.R."/>
            <person name="Dally N."/>
            <person name="Boughton B.A."/>
            <person name="Woo Y.H."/>
            <person name="Gao G."/>
            <person name="Schijlen E.G.W.M."/>
            <person name="Guo X."/>
            <person name="Momin A.A."/>
            <person name="Negrao S."/>
            <person name="Al-Babili S."/>
            <person name="Gehring C."/>
            <person name="Roessner U."/>
            <person name="Jung C."/>
            <person name="Murphy K."/>
            <person name="Arold S.T."/>
            <person name="Gojobori T."/>
            <person name="van der Linden C.G."/>
            <person name="van Loo E.N."/>
            <person name="Jellen E.N."/>
            <person name="Maughan P.J."/>
            <person name="Tester M."/>
        </authorList>
    </citation>
    <scope>NUCLEOTIDE SEQUENCE [LARGE SCALE GENOMIC DNA]</scope>
    <source>
        <strain evidence="8">cv. PI 614886</strain>
    </source>
</reference>
<dbReference type="PANTHER" id="PTHR31321">
    <property type="entry name" value="ACYL-COA THIOESTER HYDROLASE YBHC-RELATED"/>
    <property type="match status" value="1"/>
</dbReference>
<organism evidence="8 9">
    <name type="scientific">Chenopodium quinoa</name>
    <name type="common">Quinoa</name>
    <dbReference type="NCBI Taxonomy" id="63459"/>
    <lineage>
        <taxon>Eukaryota</taxon>
        <taxon>Viridiplantae</taxon>
        <taxon>Streptophyta</taxon>
        <taxon>Embryophyta</taxon>
        <taxon>Tracheophyta</taxon>
        <taxon>Spermatophyta</taxon>
        <taxon>Magnoliopsida</taxon>
        <taxon>eudicotyledons</taxon>
        <taxon>Gunneridae</taxon>
        <taxon>Pentapetalae</taxon>
        <taxon>Caryophyllales</taxon>
        <taxon>Chenopodiaceae</taxon>
        <taxon>Chenopodioideae</taxon>
        <taxon>Atripliceae</taxon>
        <taxon>Chenopodium</taxon>
    </lineage>
</organism>
<dbReference type="Gene3D" id="2.160.20.10">
    <property type="entry name" value="Single-stranded right-handed beta-helix, Pectin lyase-like"/>
    <property type="match status" value="2"/>
</dbReference>
<dbReference type="EnsemblPlants" id="AUR62024596-RA">
    <property type="protein sequence ID" value="AUR62024596-RA:cds"/>
    <property type="gene ID" value="AUR62024596"/>
</dbReference>
<evidence type="ECO:0000256" key="3">
    <source>
        <dbReference type="ARBA" id="ARBA00013229"/>
    </source>
</evidence>
<feature type="domain" description="Pectinesterase catalytic" evidence="7">
    <location>
        <begin position="194"/>
        <end position="308"/>
    </location>
</feature>
<dbReference type="EC" id="3.1.1.11" evidence="3"/>
<proteinExistence type="inferred from homology"/>
<dbReference type="OMA" id="YGRSFYE"/>
<evidence type="ECO:0000256" key="6">
    <source>
        <dbReference type="SAM" id="SignalP"/>
    </source>
</evidence>
<comment type="pathway">
    <text evidence="1">Glycan metabolism; pectin degradation; 2-dehydro-3-deoxy-D-gluconate from pectin: step 1/5.</text>
</comment>
<evidence type="ECO:0000313" key="8">
    <source>
        <dbReference type="EnsemblPlants" id="AUR62024596-RA:cds"/>
    </source>
</evidence>
<keyword evidence="4" id="KW-0378">Hydrolase</keyword>
<evidence type="ECO:0000313" key="9">
    <source>
        <dbReference type="Proteomes" id="UP000596660"/>
    </source>
</evidence>
<dbReference type="Gramene" id="AUR62024596-RA">
    <property type="protein sequence ID" value="AUR62024596-RA:cds"/>
    <property type="gene ID" value="AUR62024596"/>
</dbReference>
<dbReference type="GO" id="GO:0030599">
    <property type="term" value="F:pectinesterase activity"/>
    <property type="evidence" value="ECO:0007669"/>
    <property type="project" value="UniProtKB-EC"/>
</dbReference>
<dbReference type="GO" id="GO:0045490">
    <property type="term" value="P:pectin catabolic process"/>
    <property type="evidence" value="ECO:0007669"/>
    <property type="project" value="UniProtKB-UniPathway"/>
</dbReference>
<reference evidence="8" key="2">
    <citation type="submission" date="2021-03" db="UniProtKB">
        <authorList>
            <consortium name="EnsemblPlants"/>
        </authorList>
    </citation>
    <scope>IDENTIFICATION</scope>
</reference>
<dbReference type="SUPFAM" id="SSF51126">
    <property type="entry name" value="Pectin lyase-like"/>
    <property type="match status" value="1"/>
</dbReference>
<evidence type="ECO:0000259" key="7">
    <source>
        <dbReference type="Pfam" id="PF01095"/>
    </source>
</evidence>
<feature type="domain" description="Pectinesterase catalytic" evidence="7">
    <location>
        <begin position="87"/>
        <end position="190"/>
    </location>
</feature>
<dbReference type="Pfam" id="PF01095">
    <property type="entry name" value="Pectinesterase"/>
    <property type="match status" value="2"/>
</dbReference>
<accession>A0A803M7D1</accession>
<comment type="similarity">
    <text evidence="2">Belongs to the pectinesterase family.</text>
</comment>
<dbReference type="UniPathway" id="UPA00545">
    <property type="reaction ID" value="UER00823"/>
</dbReference>
<dbReference type="AlphaFoldDB" id="A0A803M7D1"/>
<protein>
    <recommendedName>
        <fullName evidence="3">pectinesterase</fullName>
        <ecNumber evidence="3">3.1.1.11</ecNumber>
    </recommendedName>
</protein>
<dbReference type="PANTHER" id="PTHR31321:SF81">
    <property type="entry name" value="PECTINESTERASE"/>
    <property type="match status" value="1"/>
</dbReference>
<name>A0A803M7D1_CHEQI</name>
<dbReference type="GO" id="GO:0042545">
    <property type="term" value="P:cell wall modification"/>
    <property type="evidence" value="ECO:0007669"/>
    <property type="project" value="InterPro"/>
</dbReference>
<evidence type="ECO:0000256" key="1">
    <source>
        <dbReference type="ARBA" id="ARBA00005184"/>
    </source>
</evidence>
<feature type="chain" id="PRO_5030797843" description="pectinesterase" evidence="6">
    <location>
        <begin position="29"/>
        <end position="317"/>
    </location>
</feature>
<keyword evidence="9" id="KW-1185">Reference proteome</keyword>
<feature type="signal peptide" evidence="6">
    <location>
        <begin position="1"/>
        <end position="28"/>
    </location>
</feature>
<dbReference type="InterPro" id="IPR011050">
    <property type="entry name" value="Pectin_lyase_fold/virulence"/>
</dbReference>
<dbReference type="InterPro" id="IPR000070">
    <property type="entry name" value="Pectinesterase_cat"/>
</dbReference>
<evidence type="ECO:0000256" key="4">
    <source>
        <dbReference type="ARBA" id="ARBA00022801"/>
    </source>
</evidence>
<keyword evidence="5" id="KW-0063">Aspartyl esterase</keyword>
<evidence type="ECO:0000256" key="5">
    <source>
        <dbReference type="ARBA" id="ARBA00023085"/>
    </source>
</evidence>
<dbReference type="Proteomes" id="UP000596660">
    <property type="component" value="Unplaced"/>
</dbReference>
<sequence length="317" mass="35441">MAPKKHQIFPLFPLFFLSLLQHIIITRGYATSQQEYEKWLLWNVQNHHLRRLALANPQPNAAGASGAPSKTLDVRLENAETNKVRWTVNLNGTGDYKTITEAIDSVPIRNTRRLILHIMPGVYREKIHIPKTKPFITFMGDPDNPPIITGNDSASSTRGDGKPLSTFQSATVAVDADYFIASNIIFENCTLNSVAKKVASVTAQKRSKTSMSSGFSFKDCKVTGSGKVYLGRAWGDYSRVVYSFSFLDKLVNPLGWNDWGKSNRDSMVYYGEYKCIGPGSNITGRVPWSRVLTDKEAQPFIGTYYIEADTWLISPST</sequence>
<evidence type="ECO:0000256" key="2">
    <source>
        <dbReference type="ARBA" id="ARBA00008891"/>
    </source>
</evidence>
<keyword evidence="6" id="KW-0732">Signal</keyword>
<dbReference type="InterPro" id="IPR012334">
    <property type="entry name" value="Pectin_lyas_fold"/>
</dbReference>